<name>A0AAE0K5N5_9PEZI</name>
<keyword evidence="1" id="KW-0732">Signal</keyword>
<evidence type="ECO:0000313" key="3">
    <source>
        <dbReference type="Proteomes" id="UP001285441"/>
    </source>
</evidence>
<dbReference type="EMBL" id="JAULSW010000009">
    <property type="protein sequence ID" value="KAK3370539.1"/>
    <property type="molecule type" value="Genomic_DNA"/>
</dbReference>
<evidence type="ECO:0000256" key="1">
    <source>
        <dbReference type="SAM" id="SignalP"/>
    </source>
</evidence>
<reference evidence="2" key="2">
    <citation type="submission" date="2023-06" db="EMBL/GenBank/DDBJ databases">
        <authorList>
            <consortium name="Lawrence Berkeley National Laboratory"/>
            <person name="Haridas S."/>
            <person name="Hensen N."/>
            <person name="Bonometti L."/>
            <person name="Westerberg I."/>
            <person name="Brannstrom I.O."/>
            <person name="Guillou S."/>
            <person name="Cros-Aarteil S."/>
            <person name="Calhoun S."/>
            <person name="Kuo A."/>
            <person name="Mondo S."/>
            <person name="Pangilinan J."/>
            <person name="Riley R."/>
            <person name="LaButti K."/>
            <person name="Andreopoulos B."/>
            <person name="Lipzen A."/>
            <person name="Chen C."/>
            <person name="Yanf M."/>
            <person name="Daum C."/>
            <person name="Ng V."/>
            <person name="Clum A."/>
            <person name="Steindorff A."/>
            <person name="Ohm R."/>
            <person name="Martin F."/>
            <person name="Silar P."/>
            <person name="Natvig D."/>
            <person name="Lalanne C."/>
            <person name="Gautier V."/>
            <person name="Ament-velasquez S.L."/>
            <person name="Kruys A."/>
            <person name="Hutchinson M.I."/>
            <person name="Powell A.J."/>
            <person name="Barry K."/>
            <person name="Miller A.N."/>
            <person name="Grigoriev I.V."/>
            <person name="Debuchy R."/>
            <person name="Gladieux P."/>
            <person name="Thoren M.H."/>
            <person name="Johannesson H."/>
        </authorList>
    </citation>
    <scope>NUCLEOTIDE SEQUENCE</scope>
    <source>
        <strain evidence="2">CBS 232.78</strain>
    </source>
</reference>
<sequence length="130" mass="14730">MLRQCILLALSVFGTTELPALSLFTRAGPLVSTSGDSGNSVLRSFLVIDKSKGSSYLPVQRSEEALDPDRWDIASIGLYKRQAETEQAKKMEHMILKFESEKYLSEFTNKFKQVHELARIRLARYMARDG</sequence>
<gene>
    <name evidence="2" type="ORF">B0H63DRAFT_454704</name>
</gene>
<dbReference type="AlphaFoldDB" id="A0AAE0K5N5"/>
<comment type="caution">
    <text evidence="2">The sequence shown here is derived from an EMBL/GenBank/DDBJ whole genome shotgun (WGS) entry which is preliminary data.</text>
</comment>
<keyword evidence="3" id="KW-1185">Reference proteome</keyword>
<proteinExistence type="predicted"/>
<evidence type="ECO:0000313" key="2">
    <source>
        <dbReference type="EMBL" id="KAK3370539.1"/>
    </source>
</evidence>
<feature type="signal peptide" evidence="1">
    <location>
        <begin position="1"/>
        <end position="22"/>
    </location>
</feature>
<accession>A0AAE0K5N5</accession>
<organism evidence="2 3">
    <name type="scientific">Podospora didyma</name>
    <dbReference type="NCBI Taxonomy" id="330526"/>
    <lineage>
        <taxon>Eukaryota</taxon>
        <taxon>Fungi</taxon>
        <taxon>Dikarya</taxon>
        <taxon>Ascomycota</taxon>
        <taxon>Pezizomycotina</taxon>
        <taxon>Sordariomycetes</taxon>
        <taxon>Sordariomycetidae</taxon>
        <taxon>Sordariales</taxon>
        <taxon>Podosporaceae</taxon>
        <taxon>Podospora</taxon>
    </lineage>
</organism>
<protein>
    <submittedName>
        <fullName evidence="2">Uncharacterized protein</fullName>
    </submittedName>
</protein>
<feature type="chain" id="PRO_5041973888" evidence="1">
    <location>
        <begin position="23"/>
        <end position="130"/>
    </location>
</feature>
<dbReference type="Proteomes" id="UP001285441">
    <property type="component" value="Unassembled WGS sequence"/>
</dbReference>
<reference evidence="2" key="1">
    <citation type="journal article" date="2023" name="Mol. Phylogenet. Evol.">
        <title>Genome-scale phylogeny and comparative genomics of the fungal order Sordariales.</title>
        <authorList>
            <person name="Hensen N."/>
            <person name="Bonometti L."/>
            <person name="Westerberg I."/>
            <person name="Brannstrom I.O."/>
            <person name="Guillou S."/>
            <person name="Cros-Aarteil S."/>
            <person name="Calhoun S."/>
            <person name="Haridas S."/>
            <person name="Kuo A."/>
            <person name="Mondo S."/>
            <person name="Pangilinan J."/>
            <person name="Riley R."/>
            <person name="LaButti K."/>
            <person name="Andreopoulos B."/>
            <person name="Lipzen A."/>
            <person name="Chen C."/>
            <person name="Yan M."/>
            <person name="Daum C."/>
            <person name="Ng V."/>
            <person name="Clum A."/>
            <person name="Steindorff A."/>
            <person name="Ohm R.A."/>
            <person name="Martin F."/>
            <person name="Silar P."/>
            <person name="Natvig D.O."/>
            <person name="Lalanne C."/>
            <person name="Gautier V."/>
            <person name="Ament-Velasquez S.L."/>
            <person name="Kruys A."/>
            <person name="Hutchinson M.I."/>
            <person name="Powell A.J."/>
            <person name="Barry K."/>
            <person name="Miller A.N."/>
            <person name="Grigoriev I.V."/>
            <person name="Debuchy R."/>
            <person name="Gladieux P."/>
            <person name="Hiltunen Thoren M."/>
            <person name="Johannesson H."/>
        </authorList>
    </citation>
    <scope>NUCLEOTIDE SEQUENCE</scope>
    <source>
        <strain evidence="2">CBS 232.78</strain>
    </source>
</reference>